<evidence type="ECO:0000256" key="7">
    <source>
        <dbReference type="ARBA" id="ARBA00022989"/>
    </source>
</evidence>
<dbReference type="STRING" id="1231657.A0A1Y1Y822"/>
<evidence type="ECO:0000256" key="14">
    <source>
        <dbReference type="SAM" id="Phobius"/>
    </source>
</evidence>
<keyword evidence="8 13" id="KW-0560">Oxidoreductase</keyword>
<evidence type="ECO:0000256" key="8">
    <source>
        <dbReference type="ARBA" id="ARBA00023002"/>
    </source>
</evidence>
<dbReference type="AlphaFoldDB" id="A0A1Y1Y822"/>
<dbReference type="GO" id="GO:0005506">
    <property type="term" value="F:iron ion binding"/>
    <property type="evidence" value="ECO:0007669"/>
    <property type="project" value="InterPro"/>
</dbReference>
<dbReference type="SUPFAM" id="SSF48264">
    <property type="entry name" value="Cytochrome P450"/>
    <property type="match status" value="1"/>
</dbReference>
<dbReference type="InterPro" id="IPR036396">
    <property type="entry name" value="Cyt_P450_sf"/>
</dbReference>
<dbReference type="GO" id="GO:0016705">
    <property type="term" value="F:oxidoreductase activity, acting on paired donors, with incorporation or reduction of molecular oxygen"/>
    <property type="evidence" value="ECO:0007669"/>
    <property type="project" value="InterPro"/>
</dbReference>
<keyword evidence="4 12" id="KW-0349">Heme</keyword>
<proteinExistence type="inferred from homology"/>
<feature type="binding site" description="axial binding residue" evidence="12">
    <location>
        <position position="474"/>
    </location>
    <ligand>
        <name>heme</name>
        <dbReference type="ChEBI" id="CHEBI:30413"/>
    </ligand>
    <ligandPart>
        <name>Fe</name>
        <dbReference type="ChEBI" id="CHEBI:18248"/>
    </ligandPart>
</feature>
<dbReference type="GO" id="GO:0016020">
    <property type="term" value="C:membrane"/>
    <property type="evidence" value="ECO:0007669"/>
    <property type="project" value="UniProtKB-SubCell"/>
</dbReference>
<dbReference type="PRINTS" id="PR00385">
    <property type="entry name" value="P450"/>
</dbReference>
<dbReference type="GO" id="GO:0020037">
    <property type="term" value="F:heme binding"/>
    <property type="evidence" value="ECO:0007669"/>
    <property type="project" value="InterPro"/>
</dbReference>
<dbReference type="EMBL" id="MCFA01000316">
    <property type="protein sequence ID" value="ORX94170.1"/>
    <property type="molecule type" value="Genomic_DNA"/>
</dbReference>
<dbReference type="Proteomes" id="UP000193144">
    <property type="component" value="Unassembled WGS sequence"/>
</dbReference>
<evidence type="ECO:0000256" key="2">
    <source>
        <dbReference type="ARBA" id="ARBA00004370"/>
    </source>
</evidence>
<dbReference type="InterPro" id="IPR050121">
    <property type="entry name" value="Cytochrome_P450_monoxygenase"/>
</dbReference>
<dbReference type="Gene3D" id="1.10.630.10">
    <property type="entry name" value="Cytochrome P450"/>
    <property type="match status" value="1"/>
</dbReference>
<keyword evidence="6 12" id="KW-0479">Metal-binding</keyword>
<dbReference type="PANTHER" id="PTHR24305:SF112">
    <property type="entry name" value="L-ORNITHINE-N5-MONOOXYGENASE (EUROFUNG)"/>
    <property type="match status" value="1"/>
</dbReference>
<dbReference type="InterPro" id="IPR001128">
    <property type="entry name" value="Cyt_P450"/>
</dbReference>
<evidence type="ECO:0000256" key="13">
    <source>
        <dbReference type="RuleBase" id="RU000461"/>
    </source>
</evidence>
<comment type="similarity">
    <text evidence="3 13">Belongs to the cytochrome P450 family.</text>
</comment>
<evidence type="ECO:0000256" key="1">
    <source>
        <dbReference type="ARBA" id="ARBA00001971"/>
    </source>
</evidence>
<dbReference type="InterPro" id="IPR002401">
    <property type="entry name" value="Cyt_P450_E_grp-I"/>
</dbReference>
<keyword evidence="16" id="KW-1185">Reference proteome</keyword>
<comment type="caution">
    <text evidence="15">The sequence shown here is derived from an EMBL/GenBank/DDBJ whole genome shotgun (WGS) entry which is preliminary data.</text>
</comment>
<evidence type="ECO:0000313" key="15">
    <source>
        <dbReference type="EMBL" id="ORX94170.1"/>
    </source>
</evidence>
<keyword evidence="11 14" id="KW-0472">Membrane</keyword>
<dbReference type="OrthoDB" id="6692864at2759"/>
<feature type="transmembrane region" description="Helical" evidence="14">
    <location>
        <begin position="6"/>
        <end position="23"/>
    </location>
</feature>
<dbReference type="PANTHER" id="PTHR24305">
    <property type="entry name" value="CYTOCHROME P450"/>
    <property type="match status" value="1"/>
</dbReference>
<keyword evidence="10 13" id="KW-0503">Monooxygenase</keyword>
<evidence type="ECO:0000313" key="16">
    <source>
        <dbReference type="Proteomes" id="UP000193144"/>
    </source>
</evidence>
<evidence type="ECO:0000256" key="5">
    <source>
        <dbReference type="ARBA" id="ARBA00022692"/>
    </source>
</evidence>
<organism evidence="15 16">
    <name type="scientific">Clohesyomyces aquaticus</name>
    <dbReference type="NCBI Taxonomy" id="1231657"/>
    <lineage>
        <taxon>Eukaryota</taxon>
        <taxon>Fungi</taxon>
        <taxon>Dikarya</taxon>
        <taxon>Ascomycota</taxon>
        <taxon>Pezizomycotina</taxon>
        <taxon>Dothideomycetes</taxon>
        <taxon>Pleosporomycetidae</taxon>
        <taxon>Pleosporales</taxon>
        <taxon>Lindgomycetaceae</taxon>
        <taxon>Clohesyomyces</taxon>
    </lineage>
</organism>
<accession>A0A1Y1Y822</accession>
<dbReference type="InterPro" id="IPR017972">
    <property type="entry name" value="Cyt_P450_CS"/>
</dbReference>
<gene>
    <name evidence="15" type="ORF">BCR34DRAFT_608352</name>
</gene>
<keyword evidence="9 12" id="KW-0408">Iron</keyword>
<evidence type="ECO:0000256" key="11">
    <source>
        <dbReference type="ARBA" id="ARBA00023136"/>
    </source>
</evidence>
<comment type="cofactor">
    <cofactor evidence="1 12">
        <name>heme</name>
        <dbReference type="ChEBI" id="CHEBI:30413"/>
    </cofactor>
</comment>
<evidence type="ECO:0000256" key="9">
    <source>
        <dbReference type="ARBA" id="ARBA00023004"/>
    </source>
</evidence>
<sequence>MGFVHFIAVGVGILAHQGVFIRGEWHLRGPYVVLLHLTVLFVSVGLTGNLQTPLYHGALYLFGLFGSMVIYRIFFHRLRKFPGPTGAAVSKLWHVWKCRNSQNHLVLESLYKTYGQFVRTGPNEITIFHPAAYEAMDGAGNTNSRSEWYDIIHPRTSPIFSRKPQDHLERRQAWQHALSSKAINDYVPRIRKQVAALEDLIANAKSEPVVVNDIMQWFAHDSMGEFAFNENFGMMKSGAWHKIVAQQRAGLSLLGPMSTVIWLIRLGFALFPFAPGVKAWNAMIGFCDECMDKRLKTKVAEPDIASYFIQDIKKNAHKLNAAAQKNLLSGNAASVIIGGSDTAGPSLIIIFYLLALHPEYAEKVYEELRDLPAPYDIQTLSTLDVLNAVLNESMRVLPAALTTGTRITGPGGLHLDKTFIPPDTKISAPRYIISRMECAFDKPTEYIPERWYSRPELIKDKRAFSPFGVGRRACVGKNLGLTQIRLAVANLISKYRFRFAPGVHVASIEADMKDQMTAQMGRYSLIFEKR</sequence>
<dbReference type="PROSITE" id="PS00086">
    <property type="entry name" value="CYTOCHROME_P450"/>
    <property type="match status" value="1"/>
</dbReference>
<evidence type="ECO:0000256" key="3">
    <source>
        <dbReference type="ARBA" id="ARBA00010617"/>
    </source>
</evidence>
<dbReference type="CDD" id="cd11061">
    <property type="entry name" value="CYP67-like"/>
    <property type="match status" value="1"/>
</dbReference>
<reference evidence="15 16" key="1">
    <citation type="submission" date="2016-07" db="EMBL/GenBank/DDBJ databases">
        <title>Pervasive Adenine N6-methylation of Active Genes in Fungi.</title>
        <authorList>
            <consortium name="DOE Joint Genome Institute"/>
            <person name="Mondo S.J."/>
            <person name="Dannebaum R.O."/>
            <person name="Kuo R.C."/>
            <person name="Labutti K."/>
            <person name="Haridas S."/>
            <person name="Kuo A."/>
            <person name="Salamov A."/>
            <person name="Ahrendt S.R."/>
            <person name="Lipzen A."/>
            <person name="Sullivan W."/>
            <person name="Andreopoulos W.B."/>
            <person name="Clum A."/>
            <person name="Lindquist E."/>
            <person name="Daum C."/>
            <person name="Ramamoorthy G.K."/>
            <person name="Gryganskyi A."/>
            <person name="Culley D."/>
            <person name="Magnuson J.K."/>
            <person name="James T.Y."/>
            <person name="O'Malley M.A."/>
            <person name="Stajich J.E."/>
            <person name="Spatafora J.W."/>
            <person name="Visel A."/>
            <person name="Grigoriev I.V."/>
        </authorList>
    </citation>
    <scope>NUCLEOTIDE SEQUENCE [LARGE SCALE GENOMIC DNA]</scope>
    <source>
        <strain evidence="15 16">CBS 115471</strain>
    </source>
</reference>
<dbReference type="Pfam" id="PF00067">
    <property type="entry name" value="p450"/>
    <property type="match status" value="1"/>
</dbReference>
<keyword evidence="7 14" id="KW-1133">Transmembrane helix</keyword>
<evidence type="ECO:0000256" key="4">
    <source>
        <dbReference type="ARBA" id="ARBA00022617"/>
    </source>
</evidence>
<dbReference type="GO" id="GO:0004497">
    <property type="term" value="F:monooxygenase activity"/>
    <property type="evidence" value="ECO:0007669"/>
    <property type="project" value="UniProtKB-KW"/>
</dbReference>
<feature type="transmembrane region" description="Helical" evidence="14">
    <location>
        <begin position="30"/>
        <end position="48"/>
    </location>
</feature>
<comment type="subcellular location">
    <subcellularLocation>
        <location evidence="2">Membrane</location>
    </subcellularLocation>
</comment>
<evidence type="ECO:0000256" key="12">
    <source>
        <dbReference type="PIRSR" id="PIRSR602401-1"/>
    </source>
</evidence>
<dbReference type="PRINTS" id="PR00463">
    <property type="entry name" value="EP450I"/>
</dbReference>
<keyword evidence="5 14" id="KW-0812">Transmembrane</keyword>
<name>A0A1Y1Y822_9PLEO</name>
<protein>
    <submittedName>
        <fullName evidence="15">Cytochrome P450</fullName>
    </submittedName>
</protein>
<evidence type="ECO:0000256" key="10">
    <source>
        <dbReference type="ARBA" id="ARBA00023033"/>
    </source>
</evidence>
<feature type="transmembrane region" description="Helical" evidence="14">
    <location>
        <begin position="54"/>
        <end position="74"/>
    </location>
</feature>
<evidence type="ECO:0000256" key="6">
    <source>
        <dbReference type="ARBA" id="ARBA00022723"/>
    </source>
</evidence>